<dbReference type="OrthoDB" id="25503at2759"/>
<evidence type="ECO:0000313" key="1">
    <source>
        <dbReference type="EMBL" id="ELP83665.1"/>
    </source>
</evidence>
<protein>
    <recommendedName>
        <fullName evidence="3">SPRY domain-containing protein</fullName>
    </recommendedName>
</protein>
<evidence type="ECO:0008006" key="3">
    <source>
        <dbReference type="Google" id="ProtNLM"/>
    </source>
</evidence>
<accession>A0A0A1TUG4</accession>
<evidence type="ECO:0000313" key="2">
    <source>
        <dbReference type="Proteomes" id="UP000014680"/>
    </source>
</evidence>
<dbReference type="GeneID" id="14882633"/>
<proteinExistence type="predicted"/>
<dbReference type="InterPro" id="IPR043136">
    <property type="entry name" value="B30.2/SPRY_sf"/>
</dbReference>
<dbReference type="KEGG" id="eiv:EIN_467490"/>
<name>A0A0A1TUG4_ENTIV</name>
<dbReference type="VEuPathDB" id="AmoebaDB:EIN_467490"/>
<dbReference type="AlphaFoldDB" id="A0A0A1TUG4"/>
<dbReference type="Proteomes" id="UP000014680">
    <property type="component" value="Unassembled WGS sequence"/>
</dbReference>
<dbReference type="EMBL" id="KB207240">
    <property type="protein sequence ID" value="ELP83665.1"/>
    <property type="molecule type" value="Genomic_DNA"/>
</dbReference>
<dbReference type="RefSeq" id="XP_004183011.1">
    <property type="nucleotide sequence ID" value="XM_004182963.1"/>
</dbReference>
<sequence>MVSLDHLSEIYTFWRVTIISTFHISRRLVLMIFVSCMNVTFAEKCKIPQLRKLDICDSEDVNFNCKINNLETLFIHQVYNIKFTKNFVNLKRLTVINSNCVQFPQFTFEDKVVHISRTHGVTFGGIYLSALCNNYFGFDYVDFDTFEYPITAHVDDIWVMSKFVSMSRRIDVCGASIQRDINVAEDEYDMAVSFDFFNKKNVEKKMKFIDKNNEEKTIENVRYFEVEVTGYSLVSIGLIGTNNMIYNDVQVGWCKYTIGYHSDDGMIYHGYPNNTCFNTKTYYGKSVDVVYVVGVGIKKLVNENKFVFFLTLNGKIVFKTGFRSCDVEAAIGMGEFNKIVVNYGNSKFQFDLNSLSKNELLQIQENQGSNQKFIKNEFNDLIEWLKLNKVEQKNNIL</sequence>
<organism evidence="1 2">
    <name type="scientific">Entamoeba invadens IP1</name>
    <dbReference type="NCBI Taxonomy" id="370355"/>
    <lineage>
        <taxon>Eukaryota</taxon>
        <taxon>Amoebozoa</taxon>
        <taxon>Evosea</taxon>
        <taxon>Archamoebae</taxon>
        <taxon>Mastigamoebida</taxon>
        <taxon>Entamoebidae</taxon>
        <taxon>Entamoeba</taxon>
    </lineage>
</organism>
<dbReference type="Gene3D" id="2.60.120.920">
    <property type="match status" value="1"/>
</dbReference>
<gene>
    <name evidence="1" type="ORF">EIN_467490</name>
</gene>
<reference evidence="1 2" key="1">
    <citation type="submission" date="2012-10" db="EMBL/GenBank/DDBJ databases">
        <authorList>
            <person name="Zafar N."/>
            <person name="Inman J."/>
            <person name="Hall N."/>
            <person name="Lorenzi H."/>
            <person name="Caler E."/>
        </authorList>
    </citation>
    <scope>NUCLEOTIDE SEQUENCE [LARGE SCALE GENOMIC DNA]</scope>
    <source>
        <strain evidence="1 2">IP1</strain>
    </source>
</reference>
<keyword evidence="2" id="KW-1185">Reference proteome</keyword>